<accession>A0A3M7M846</accession>
<name>A0A3M7M846_9PLEO</name>
<organism evidence="1 2">
    <name type="scientific">Pyrenophora seminiperda CCB06</name>
    <dbReference type="NCBI Taxonomy" id="1302712"/>
    <lineage>
        <taxon>Eukaryota</taxon>
        <taxon>Fungi</taxon>
        <taxon>Dikarya</taxon>
        <taxon>Ascomycota</taxon>
        <taxon>Pezizomycotina</taxon>
        <taxon>Dothideomycetes</taxon>
        <taxon>Pleosporomycetidae</taxon>
        <taxon>Pleosporales</taxon>
        <taxon>Pleosporineae</taxon>
        <taxon>Pleosporaceae</taxon>
        <taxon>Pyrenophora</taxon>
    </lineage>
</organism>
<gene>
    <name evidence="1" type="ORF">GMOD_00000656</name>
</gene>
<dbReference type="EMBL" id="KE747824">
    <property type="protein sequence ID" value="RMZ70550.1"/>
    <property type="molecule type" value="Genomic_DNA"/>
</dbReference>
<dbReference type="AlphaFoldDB" id="A0A3M7M846"/>
<proteinExistence type="predicted"/>
<keyword evidence="2" id="KW-1185">Reference proteome</keyword>
<dbReference type="Proteomes" id="UP000265663">
    <property type="component" value="Unassembled WGS sequence"/>
</dbReference>
<protein>
    <submittedName>
        <fullName evidence="1">Ankyrin repeat</fullName>
    </submittedName>
</protein>
<reference evidence="1 2" key="1">
    <citation type="journal article" date="2014" name="PLoS ONE">
        <title>De novo Genome Assembly of the Fungal Plant Pathogen Pyrenophora semeniperda.</title>
        <authorList>
            <person name="Soliai M.M."/>
            <person name="Meyer S.E."/>
            <person name="Udall J.A."/>
            <person name="Elzinga D.E."/>
            <person name="Hermansen R.A."/>
            <person name="Bodily P.M."/>
            <person name="Hart A.A."/>
            <person name="Coleman C.E."/>
        </authorList>
    </citation>
    <scope>NUCLEOTIDE SEQUENCE [LARGE SCALE GENOMIC DNA]</scope>
    <source>
        <strain evidence="1 2">CCB06</strain>
        <tissue evidence="1">Mycelium</tissue>
    </source>
</reference>
<evidence type="ECO:0000313" key="2">
    <source>
        <dbReference type="Proteomes" id="UP000265663"/>
    </source>
</evidence>
<sequence>MAFLTSIRDIIPRVTDLFSPSSPSPQDPFNPTYADICRTRILLKSLHLPTELVLSILEFAEYWPRILFSTTYTAEHPRPIIASATGGRDAAAALCLRADIFDAPVVTDMCASGENPKIKKVEFIIRSRDQGWTSQGGEGGFATSSWIEVSILRRNPHDSTNFEPPRFEPPHNMGNGVWDDGLRGYHAQVARYGWQLVQRPGEAHHGPQWGEGGYAWYLQGNRVSGDSETYRVVWGREGSVETNEGAGDGQGFLEELRKGDRIVVWARARYPGWQCIVEQLDVTVYVGF</sequence>
<dbReference type="OrthoDB" id="66095at2759"/>
<evidence type="ECO:0000313" key="1">
    <source>
        <dbReference type="EMBL" id="RMZ70550.1"/>
    </source>
</evidence>